<accession>A0AAD7W5B2</accession>
<protein>
    <submittedName>
        <fullName evidence="2">Uncharacterized protein</fullName>
    </submittedName>
</protein>
<gene>
    <name evidence="2" type="ORF">AAFF_G00206540</name>
</gene>
<keyword evidence="3" id="KW-1185">Reference proteome</keyword>
<sequence length="135" mass="14574">MAGMKGKVVSEQRWRGKGDGGPLECSVTGERPRASRANRSRRPCGPVICSSEQSGAVKRGDKRDRAFHRRTYGETREARPPGPHPPHGLSNQDTLLHSTARGTPSGLPLRKAQGRANMVLDRAGSLASCVRYGMA</sequence>
<dbReference type="EMBL" id="JAINUG010000274">
    <property type="protein sequence ID" value="KAJ8384297.1"/>
    <property type="molecule type" value="Genomic_DNA"/>
</dbReference>
<evidence type="ECO:0000256" key="1">
    <source>
        <dbReference type="SAM" id="MobiDB-lite"/>
    </source>
</evidence>
<comment type="caution">
    <text evidence="2">The sequence shown here is derived from an EMBL/GenBank/DDBJ whole genome shotgun (WGS) entry which is preliminary data.</text>
</comment>
<feature type="compositionally biased region" description="Basic and acidic residues" evidence="1">
    <location>
        <begin position="8"/>
        <end position="18"/>
    </location>
</feature>
<feature type="region of interest" description="Disordered" evidence="1">
    <location>
        <begin position="1"/>
        <end position="109"/>
    </location>
</feature>
<dbReference type="AlphaFoldDB" id="A0AAD7W5B2"/>
<dbReference type="Proteomes" id="UP001221898">
    <property type="component" value="Unassembled WGS sequence"/>
</dbReference>
<organism evidence="2 3">
    <name type="scientific">Aldrovandia affinis</name>
    <dbReference type="NCBI Taxonomy" id="143900"/>
    <lineage>
        <taxon>Eukaryota</taxon>
        <taxon>Metazoa</taxon>
        <taxon>Chordata</taxon>
        <taxon>Craniata</taxon>
        <taxon>Vertebrata</taxon>
        <taxon>Euteleostomi</taxon>
        <taxon>Actinopterygii</taxon>
        <taxon>Neopterygii</taxon>
        <taxon>Teleostei</taxon>
        <taxon>Notacanthiformes</taxon>
        <taxon>Halosauridae</taxon>
        <taxon>Aldrovandia</taxon>
    </lineage>
</organism>
<feature type="compositionally biased region" description="Polar residues" evidence="1">
    <location>
        <begin position="89"/>
        <end position="102"/>
    </location>
</feature>
<evidence type="ECO:0000313" key="3">
    <source>
        <dbReference type="Proteomes" id="UP001221898"/>
    </source>
</evidence>
<evidence type="ECO:0000313" key="2">
    <source>
        <dbReference type="EMBL" id="KAJ8384297.1"/>
    </source>
</evidence>
<reference evidence="2" key="1">
    <citation type="journal article" date="2023" name="Science">
        <title>Genome structures resolve the early diversification of teleost fishes.</title>
        <authorList>
            <person name="Parey E."/>
            <person name="Louis A."/>
            <person name="Montfort J."/>
            <person name="Bouchez O."/>
            <person name="Roques C."/>
            <person name="Iampietro C."/>
            <person name="Lluch J."/>
            <person name="Castinel A."/>
            <person name="Donnadieu C."/>
            <person name="Desvignes T."/>
            <person name="Floi Bucao C."/>
            <person name="Jouanno E."/>
            <person name="Wen M."/>
            <person name="Mejri S."/>
            <person name="Dirks R."/>
            <person name="Jansen H."/>
            <person name="Henkel C."/>
            <person name="Chen W.J."/>
            <person name="Zahm M."/>
            <person name="Cabau C."/>
            <person name="Klopp C."/>
            <person name="Thompson A.W."/>
            <person name="Robinson-Rechavi M."/>
            <person name="Braasch I."/>
            <person name="Lecointre G."/>
            <person name="Bobe J."/>
            <person name="Postlethwait J.H."/>
            <person name="Berthelot C."/>
            <person name="Roest Crollius H."/>
            <person name="Guiguen Y."/>
        </authorList>
    </citation>
    <scope>NUCLEOTIDE SEQUENCE</scope>
    <source>
        <strain evidence="2">NC1722</strain>
    </source>
</reference>
<name>A0AAD7W5B2_9TELE</name>
<proteinExistence type="predicted"/>